<dbReference type="InParanoid" id="A0A078AB40"/>
<dbReference type="PANTHER" id="PTHR44899">
    <property type="entry name" value="CAMK FAMILY PROTEIN KINASE"/>
    <property type="match status" value="1"/>
</dbReference>
<feature type="compositionally biased region" description="Basic and acidic residues" evidence="9">
    <location>
        <begin position="354"/>
        <end position="364"/>
    </location>
</feature>
<feature type="compositionally biased region" description="Low complexity" evidence="9">
    <location>
        <begin position="457"/>
        <end position="467"/>
    </location>
</feature>
<proteinExistence type="predicted"/>
<feature type="compositionally biased region" description="Polar residues" evidence="9">
    <location>
        <begin position="447"/>
        <end position="456"/>
    </location>
</feature>
<evidence type="ECO:0000256" key="3">
    <source>
        <dbReference type="ARBA" id="ARBA00022679"/>
    </source>
</evidence>
<evidence type="ECO:0000256" key="6">
    <source>
        <dbReference type="ARBA" id="ARBA00022840"/>
    </source>
</evidence>
<dbReference type="Gene3D" id="1.10.510.10">
    <property type="entry name" value="Transferase(Phosphotransferase) domain 1"/>
    <property type="match status" value="1"/>
</dbReference>
<name>A0A078AB40_STYLE</name>
<gene>
    <name evidence="11" type="primary">Contig18175.g19321</name>
    <name evidence="11" type="ORF">STYLEM_6977</name>
</gene>
<dbReference type="PANTHER" id="PTHR44899:SF3">
    <property type="entry name" value="SERINE_THREONINE-PROTEIN KINASE NEK1"/>
    <property type="match status" value="1"/>
</dbReference>
<dbReference type="OMA" id="RICEHQQ"/>
<keyword evidence="12" id="KW-1185">Reference proteome</keyword>
<dbReference type="EC" id="2.7.11.1" evidence="1"/>
<evidence type="ECO:0000313" key="12">
    <source>
        <dbReference type="Proteomes" id="UP000039865"/>
    </source>
</evidence>
<feature type="region of interest" description="Disordered" evidence="9">
    <location>
        <begin position="420"/>
        <end position="467"/>
    </location>
</feature>
<organism evidence="11 12">
    <name type="scientific">Stylonychia lemnae</name>
    <name type="common">Ciliate</name>
    <dbReference type="NCBI Taxonomy" id="5949"/>
    <lineage>
        <taxon>Eukaryota</taxon>
        <taxon>Sar</taxon>
        <taxon>Alveolata</taxon>
        <taxon>Ciliophora</taxon>
        <taxon>Intramacronucleata</taxon>
        <taxon>Spirotrichea</taxon>
        <taxon>Stichotrichia</taxon>
        <taxon>Sporadotrichida</taxon>
        <taxon>Oxytrichidae</taxon>
        <taxon>Stylonychinae</taxon>
        <taxon>Stylonychia</taxon>
    </lineage>
</organism>
<evidence type="ECO:0000256" key="1">
    <source>
        <dbReference type="ARBA" id="ARBA00012513"/>
    </source>
</evidence>
<dbReference type="GO" id="GO:0004674">
    <property type="term" value="F:protein serine/threonine kinase activity"/>
    <property type="evidence" value="ECO:0007669"/>
    <property type="project" value="UniProtKB-KW"/>
</dbReference>
<dbReference type="SMART" id="SM00220">
    <property type="entry name" value="S_TKc"/>
    <property type="match status" value="1"/>
</dbReference>
<feature type="compositionally biased region" description="Polar residues" evidence="9">
    <location>
        <begin position="546"/>
        <end position="558"/>
    </location>
</feature>
<comment type="catalytic activity">
    <reaction evidence="7">
        <text>L-threonyl-[protein] + ATP = O-phospho-L-threonyl-[protein] + ADP + H(+)</text>
        <dbReference type="Rhea" id="RHEA:46608"/>
        <dbReference type="Rhea" id="RHEA-COMP:11060"/>
        <dbReference type="Rhea" id="RHEA-COMP:11605"/>
        <dbReference type="ChEBI" id="CHEBI:15378"/>
        <dbReference type="ChEBI" id="CHEBI:30013"/>
        <dbReference type="ChEBI" id="CHEBI:30616"/>
        <dbReference type="ChEBI" id="CHEBI:61977"/>
        <dbReference type="ChEBI" id="CHEBI:456216"/>
        <dbReference type="EC" id="2.7.11.1"/>
    </reaction>
</comment>
<dbReference type="PROSITE" id="PS50011">
    <property type="entry name" value="PROTEIN_KINASE_DOM"/>
    <property type="match status" value="1"/>
</dbReference>
<evidence type="ECO:0000256" key="7">
    <source>
        <dbReference type="ARBA" id="ARBA00047899"/>
    </source>
</evidence>
<keyword evidence="2" id="KW-0723">Serine/threonine-protein kinase</keyword>
<dbReference type="OrthoDB" id="248923at2759"/>
<dbReference type="Gene3D" id="3.30.200.20">
    <property type="entry name" value="Phosphorylase Kinase, domain 1"/>
    <property type="match status" value="1"/>
</dbReference>
<evidence type="ECO:0000256" key="8">
    <source>
        <dbReference type="ARBA" id="ARBA00048679"/>
    </source>
</evidence>
<evidence type="ECO:0000313" key="11">
    <source>
        <dbReference type="EMBL" id="CDW78008.1"/>
    </source>
</evidence>
<dbReference type="AlphaFoldDB" id="A0A078AB40"/>
<dbReference type="InterPro" id="IPR051131">
    <property type="entry name" value="NEK_Ser/Thr_kinase_NIMA"/>
</dbReference>
<reference evidence="11 12" key="1">
    <citation type="submission" date="2014-06" db="EMBL/GenBank/DDBJ databases">
        <authorList>
            <person name="Swart Estienne"/>
        </authorList>
    </citation>
    <scope>NUCLEOTIDE SEQUENCE [LARGE SCALE GENOMIC DNA]</scope>
    <source>
        <strain evidence="11 12">130c</strain>
    </source>
</reference>
<dbReference type="EMBL" id="CCKQ01006688">
    <property type="protein sequence ID" value="CDW78008.1"/>
    <property type="molecule type" value="Genomic_DNA"/>
</dbReference>
<dbReference type="PROSITE" id="PS00108">
    <property type="entry name" value="PROTEIN_KINASE_ST"/>
    <property type="match status" value="1"/>
</dbReference>
<feature type="region of interest" description="Disordered" evidence="9">
    <location>
        <begin position="513"/>
        <end position="613"/>
    </location>
</feature>
<dbReference type="Proteomes" id="UP000039865">
    <property type="component" value="Unassembled WGS sequence"/>
</dbReference>
<dbReference type="InterPro" id="IPR008271">
    <property type="entry name" value="Ser/Thr_kinase_AS"/>
</dbReference>
<comment type="catalytic activity">
    <reaction evidence="8">
        <text>L-seryl-[protein] + ATP = O-phospho-L-seryl-[protein] + ADP + H(+)</text>
        <dbReference type="Rhea" id="RHEA:17989"/>
        <dbReference type="Rhea" id="RHEA-COMP:9863"/>
        <dbReference type="Rhea" id="RHEA-COMP:11604"/>
        <dbReference type="ChEBI" id="CHEBI:15378"/>
        <dbReference type="ChEBI" id="CHEBI:29999"/>
        <dbReference type="ChEBI" id="CHEBI:30616"/>
        <dbReference type="ChEBI" id="CHEBI:83421"/>
        <dbReference type="ChEBI" id="CHEBI:456216"/>
        <dbReference type="EC" id="2.7.11.1"/>
    </reaction>
</comment>
<dbReference type="InterPro" id="IPR011009">
    <property type="entry name" value="Kinase-like_dom_sf"/>
</dbReference>
<accession>A0A078AB40</accession>
<feature type="compositionally biased region" description="Low complexity" evidence="9">
    <location>
        <begin position="329"/>
        <end position="341"/>
    </location>
</feature>
<keyword evidence="4" id="KW-0547">Nucleotide-binding</keyword>
<keyword evidence="3" id="KW-0808">Transferase</keyword>
<evidence type="ECO:0000256" key="4">
    <source>
        <dbReference type="ARBA" id="ARBA00022741"/>
    </source>
</evidence>
<protein>
    <recommendedName>
        <fullName evidence="1">non-specific serine/threonine protein kinase</fullName>
        <ecNumber evidence="1">2.7.11.1</ecNumber>
    </recommendedName>
</protein>
<evidence type="ECO:0000256" key="9">
    <source>
        <dbReference type="SAM" id="MobiDB-lite"/>
    </source>
</evidence>
<sequence>MINLSDREKENALNEVRILASIKHKNVAAYKQAFFDEPSSSLWQTSLKQTDYSNNDYSIVMEYADNGDVFQRICEHQQAGTTMKEKVIWKIFIQAVRGLKALHDLKILHRDMKSANIFLWKDYTAKLGDLNVSKVAKKGLLYTQTGTPYYASPEVWKDQPYDGKSDIWSLGCVLYETCALVPPFRADDMNGLFKKILKGQYPPIPNHYSMELRSVIKSLIQVNAASRPTCDQILEMGIVAKRARKYFHNEIPLRDIESESELLKTIKFSKNIFKLKLPQATYEQLSFATIPVHGSKQLSMGGKVRNNMSSKTQMVEKPHLPKITQSTRNGGNNHNNSSNSGDGDDEYEQDFENDERRNHHESKPKSRSYSGRREIEAKNYNKQKKQQLLEINSNIGNPQQTSNENLPLASNRSKQNLLEENNSSSQITLTQVQGKIPSPKSQEKRGLTQSPSHQVLQTTATDTQSSTQQTISQVTIVKPKKQISQKAQDNSTIQSTILEQENESEAIERLSRGENRKLATKMQRQSNHTAELIEKDKQDRLRIRENAQSMIDSSQQNQRSREDRKNLHMPSAKLDELPKVAQLSQSPSNMSLGSPEGSPLINHQNQQAKSLNPSTMNRNNIILKPQKNQQSPNFKRIVNIYSVNNYKKKKYIINDNNTSNYGIQNANQSQISLASQIYKGEDIKLKLQQLREGMGYYDGKSLGSLNNRDSSQEQISQYQQQHNNSVLLPELKSVTPQIQNVKNNYSMLNNGSQSYSNSGSVAKLANRKKSYERLMRVDQQSYHLYKHQNGKIEIQNPIRSGGINVYGLKQRPQGYYNVSANYSVLSNGGGGNSGLPSELDVQGKSVINSKQIINASYIQNNL</sequence>
<feature type="compositionally biased region" description="Acidic residues" evidence="9">
    <location>
        <begin position="342"/>
        <end position="353"/>
    </location>
</feature>
<evidence type="ECO:0000259" key="10">
    <source>
        <dbReference type="PROSITE" id="PS50011"/>
    </source>
</evidence>
<dbReference type="Pfam" id="PF00069">
    <property type="entry name" value="Pkinase"/>
    <property type="match status" value="1"/>
</dbReference>
<feature type="compositionally biased region" description="Polar residues" evidence="9">
    <location>
        <begin position="601"/>
        <end position="613"/>
    </location>
</feature>
<feature type="compositionally biased region" description="Polar residues" evidence="9">
    <location>
        <begin position="582"/>
        <end position="592"/>
    </location>
</feature>
<evidence type="ECO:0000256" key="2">
    <source>
        <dbReference type="ARBA" id="ARBA00022527"/>
    </source>
</evidence>
<dbReference type="SUPFAM" id="SSF56112">
    <property type="entry name" value="Protein kinase-like (PK-like)"/>
    <property type="match status" value="1"/>
</dbReference>
<feature type="domain" description="Protein kinase" evidence="10">
    <location>
        <begin position="1"/>
        <end position="247"/>
    </location>
</feature>
<keyword evidence="5 11" id="KW-0418">Kinase</keyword>
<evidence type="ECO:0000256" key="5">
    <source>
        <dbReference type="ARBA" id="ARBA00022777"/>
    </source>
</evidence>
<feature type="compositionally biased region" description="Basic and acidic residues" evidence="9">
    <location>
        <begin position="531"/>
        <end position="545"/>
    </location>
</feature>
<dbReference type="InterPro" id="IPR000719">
    <property type="entry name" value="Prot_kinase_dom"/>
</dbReference>
<dbReference type="GO" id="GO:0005524">
    <property type="term" value="F:ATP binding"/>
    <property type="evidence" value="ECO:0007669"/>
    <property type="project" value="UniProtKB-KW"/>
</dbReference>
<feature type="region of interest" description="Disordered" evidence="9">
    <location>
        <begin position="310"/>
        <end position="375"/>
    </location>
</feature>
<feature type="compositionally biased region" description="Polar residues" evidence="9">
    <location>
        <begin position="420"/>
        <end position="433"/>
    </location>
</feature>
<keyword evidence="6" id="KW-0067">ATP-binding</keyword>